<dbReference type="Proteomes" id="UP000636709">
    <property type="component" value="Unassembled WGS sequence"/>
</dbReference>
<dbReference type="GO" id="GO:0006508">
    <property type="term" value="P:proteolysis"/>
    <property type="evidence" value="ECO:0007669"/>
    <property type="project" value="UniProtKB-KW"/>
</dbReference>
<reference evidence="5" key="1">
    <citation type="submission" date="2020-07" db="EMBL/GenBank/DDBJ databases">
        <title>Genome sequence and genetic diversity analysis of an under-domesticated orphan crop, white fonio (Digitaria exilis).</title>
        <authorList>
            <person name="Bennetzen J.L."/>
            <person name="Chen S."/>
            <person name="Ma X."/>
            <person name="Wang X."/>
            <person name="Yssel A.E.J."/>
            <person name="Chaluvadi S.R."/>
            <person name="Johnson M."/>
            <person name="Gangashetty P."/>
            <person name="Hamidou F."/>
            <person name="Sanogo M.D."/>
            <person name="Zwaenepoel A."/>
            <person name="Wallace J."/>
            <person name="Van De Peer Y."/>
            <person name="Van Deynze A."/>
        </authorList>
    </citation>
    <scope>NUCLEOTIDE SEQUENCE</scope>
    <source>
        <tissue evidence="5">Leaves</tissue>
    </source>
</reference>
<dbReference type="SUPFAM" id="SSF50630">
    <property type="entry name" value="Acid proteases"/>
    <property type="match status" value="1"/>
</dbReference>
<feature type="domain" description="Peptidase A1" evidence="4">
    <location>
        <begin position="1"/>
        <end position="281"/>
    </location>
</feature>
<evidence type="ECO:0000256" key="3">
    <source>
        <dbReference type="ARBA" id="ARBA00022801"/>
    </source>
</evidence>
<keyword evidence="3" id="KW-0378">Hydrolase</keyword>
<evidence type="ECO:0000313" key="6">
    <source>
        <dbReference type="Proteomes" id="UP000636709"/>
    </source>
</evidence>
<organism evidence="5 6">
    <name type="scientific">Digitaria exilis</name>
    <dbReference type="NCBI Taxonomy" id="1010633"/>
    <lineage>
        <taxon>Eukaryota</taxon>
        <taxon>Viridiplantae</taxon>
        <taxon>Streptophyta</taxon>
        <taxon>Embryophyta</taxon>
        <taxon>Tracheophyta</taxon>
        <taxon>Spermatophyta</taxon>
        <taxon>Magnoliopsida</taxon>
        <taxon>Liliopsida</taxon>
        <taxon>Poales</taxon>
        <taxon>Poaceae</taxon>
        <taxon>PACMAD clade</taxon>
        <taxon>Panicoideae</taxon>
        <taxon>Panicodae</taxon>
        <taxon>Paniceae</taxon>
        <taxon>Anthephorinae</taxon>
        <taxon>Digitaria</taxon>
    </lineage>
</organism>
<accession>A0A835BM57</accession>
<evidence type="ECO:0000259" key="4">
    <source>
        <dbReference type="PROSITE" id="PS51767"/>
    </source>
</evidence>
<dbReference type="InterPro" id="IPR021109">
    <property type="entry name" value="Peptidase_aspartic_dom_sf"/>
</dbReference>
<dbReference type="PROSITE" id="PS51767">
    <property type="entry name" value="PEPTIDASE_A1"/>
    <property type="match status" value="1"/>
</dbReference>
<proteinExistence type="inferred from homology"/>
<comment type="similarity">
    <text evidence="1">Belongs to the peptidase A1 family.</text>
</comment>
<dbReference type="GO" id="GO:0005576">
    <property type="term" value="C:extracellular region"/>
    <property type="evidence" value="ECO:0007669"/>
    <property type="project" value="TreeGrafter"/>
</dbReference>
<protein>
    <recommendedName>
        <fullName evidence="4">Peptidase A1 domain-containing protein</fullName>
    </recommendedName>
</protein>
<gene>
    <name evidence="5" type="ORF">HU200_036127</name>
</gene>
<comment type="caution">
    <text evidence="5">The sequence shown here is derived from an EMBL/GenBank/DDBJ whole genome shotgun (WGS) entry which is preliminary data.</text>
</comment>
<dbReference type="OrthoDB" id="1072226at2759"/>
<dbReference type="InterPro" id="IPR032799">
    <property type="entry name" value="TAXi_C"/>
</dbReference>
<dbReference type="InterPro" id="IPR032861">
    <property type="entry name" value="TAXi_N"/>
</dbReference>
<keyword evidence="2" id="KW-0645">Protease</keyword>
<evidence type="ECO:0000313" key="5">
    <source>
        <dbReference type="EMBL" id="KAF8697133.1"/>
    </source>
</evidence>
<keyword evidence="6" id="KW-1185">Reference proteome</keyword>
<dbReference type="InterPro" id="IPR051708">
    <property type="entry name" value="Plant_Aspart_Prot_A1"/>
</dbReference>
<evidence type="ECO:0000256" key="1">
    <source>
        <dbReference type="ARBA" id="ARBA00007447"/>
    </source>
</evidence>
<dbReference type="PANTHER" id="PTHR47967">
    <property type="entry name" value="OS07G0603500 PROTEIN-RELATED"/>
    <property type="match status" value="1"/>
</dbReference>
<dbReference type="Pfam" id="PF14543">
    <property type="entry name" value="TAXi_N"/>
    <property type="match status" value="1"/>
</dbReference>
<dbReference type="Pfam" id="PF14541">
    <property type="entry name" value="TAXi_C"/>
    <property type="match status" value="1"/>
</dbReference>
<dbReference type="InterPro" id="IPR033121">
    <property type="entry name" value="PEPTIDASE_A1"/>
</dbReference>
<dbReference type="AlphaFoldDB" id="A0A835BM57"/>
<sequence length="293" mass="31773">MERAGGRSAFHVAGPGGMSVHGYVAREQVLDIEKRQMILNYVFGCSHSTVNFPSGGVFAGIAAINPAPASLTMQLAERGMTWFSYCLTGGPSRHGFLRFGADVPHNPRYQTTRILPALDANDSAAYYVGLIGISIGMCRLNMIHPEVFARGKGGQGGTIIDLGTPVTVMAEEAYQVIEQAAWSALKEHGAERVARCPYNLCVRVTKVVKGHLPSLSLHFADEEDATLVVSPEQLFLMMDDEHVGQMACLAMVPGRRTVIGALQQVDTRFVFDLKDSKILFAPESCIKDTVSDI</sequence>
<dbReference type="EMBL" id="JACEFO010001877">
    <property type="protein sequence ID" value="KAF8697133.1"/>
    <property type="molecule type" value="Genomic_DNA"/>
</dbReference>
<dbReference type="PANTHER" id="PTHR47967:SF117">
    <property type="entry name" value="PEPTIDASE A1 DOMAIN-CONTAINING PROTEIN"/>
    <property type="match status" value="1"/>
</dbReference>
<evidence type="ECO:0000256" key="2">
    <source>
        <dbReference type="ARBA" id="ARBA00022670"/>
    </source>
</evidence>
<name>A0A835BM57_9POAL</name>
<dbReference type="Gene3D" id="2.40.70.10">
    <property type="entry name" value="Acid Proteases"/>
    <property type="match status" value="2"/>
</dbReference>
<dbReference type="GO" id="GO:0008233">
    <property type="term" value="F:peptidase activity"/>
    <property type="evidence" value="ECO:0007669"/>
    <property type="project" value="UniProtKB-KW"/>
</dbReference>